<evidence type="ECO:0000256" key="4">
    <source>
        <dbReference type="ARBA" id="ARBA00011989"/>
    </source>
</evidence>
<dbReference type="Proteomes" id="UP000240653">
    <property type="component" value="Unassembled WGS sequence"/>
</dbReference>
<dbReference type="EMBL" id="PXYL01000003">
    <property type="protein sequence ID" value="PSJ62114.1"/>
    <property type="molecule type" value="Genomic_DNA"/>
</dbReference>
<evidence type="ECO:0000256" key="5">
    <source>
        <dbReference type="ARBA" id="ARBA00022458"/>
    </source>
</evidence>
<evidence type="ECO:0000256" key="2">
    <source>
        <dbReference type="ARBA" id="ARBA00001937"/>
    </source>
</evidence>
<evidence type="ECO:0000256" key="1">
    <source>
        <dbReference type="ARBA" id="ARBA00000188"/>
    </source>
</evidence>
<evidence type="ECO:0000256" key="7">
    <source>
        <dbReference type="ARBA" id="ARBA00059383"/>
    </source>
</evidence>
<dbReference type="GO" id="GO:0042351">
    <property type="term" value="P:'de novo' GDP-L-fucose biosynthetic process"/>
    <property type="evidence" value="ECO:0007669"/>
    <property type="project" value="TreeGrafter"/>
</dbReference>
<comment type="caution">
    <text evidence="10">The sequence shown here is derived from an EMBL/GenBank/DDBJ whole genome shotgun (WGS) entry which is preliminary data.</text>
</comment>
<proteinExistence type="inferred from homology"/>
<evidence type="ECO:0000313" key="10">
    <source>
        <dbReference type="EMBL" id="PSJ62114.1"/>
    </source>
</evidence>
<organism evidence="10 11">
    <name type="scientific">Pseudaminobacter soli</name>
    <name type="common">ex Li et al. 2025</name>
    <dbReference type="NCBI Taxonomy" id="1295366"/>
    <lineage>
        <taxon>Bacteria</taxon>
        <taxon>Pseudomonadati</taxon>
        <taxon>Pseudomonadota</taxon>
        <taxon>Alphaproteobacteria</taxon>
        <taxon>Hyphomicrobiales</taxon>
        <taxon>Phyllobacteriaceae</taxon>
        <taxon>Pseudaminobacter</taxon>
    </lineage>
</organism>
<dbReference type="AlphaFoldDB" id="A0A2P7SHZ7"/>
<keyword evidence="11" id="KW-1185">Reference proteome</keyword>
<comment type="function">
    <text evidence="7 8">Catalyzes the conversion of GDP-D-mannose to GDP-4-dehydro-6-deoxy-D-mannose.</text>
</comment>
<comment type="catalytic activity">
    <reaction evidence="1 8">
        <text>GDP-alpha-D-mannose = GDP-4-dehydro-alpha-D-rhamnose + H2O</text>
        <dbReference type="Rhea" id="RHEA:23820"/>
        <dbReference type="ChEBI" id="CHEBI:15377"/>
        <dbReference type="ChEBI" id="CHEBI:57527"/>
        <dbReference type="ChEBI" id="CHEBI:57964"/>
        <dbReference type="EC" id="4.2.1.47"/>
    </reaction>
</comment>
<dbReference type="Gene3D" id="3.90.25.10">
    <property type="entry name" value="UDP-galactose 4-epimerase, domain 1"/>
    <property type="match status" value="1"/>
</dbReference>
<dbReference type="SUPFAM" id="SSF51735">
    <property type="entry name" value="NAD(P)-binding Rossmann-fold domains"/>
    <property type="match status" value="1"/>
</dbReference>
<keyword evidence="6 8" id="KW-0456">Lyase</keyword>
<comment type="similarity">
    <text evidence="3 8">Belongs to the NAD(P)-dependent epimerase/dehydratase family. GDP-mannose 4,6-dehydratase subfamily.</text>
</comment>
<accession>A0A2P7SHZ7</accession>
<evidence type="ECO:0000256" key="8">
    <source>
        <dbReference type="HAMAP-Rule" id="MF_00955"/>
    </source>
</evidence>
<dbReference type="EC" id="4.2.1.47" evidence="4 8"/>
<dbReference type="Gene3D" id="3.40.50.720">
    <property type="entry name" value="NAD(P)-binding Rossmann-like Domain"/>
    <property type="match status" value="1"/>
</dbReference>
<dbReference type="OrthoDB" id="9779041at2"/>
<dbReference type="Pfam" id="PF16363">
    <property type="entry name" value="GDP_Man_Dehyd"/>
    <property type="match status" value="1"/>
</dbReference>
<dbReference type="GO" id="GO:0008446">
    <property type="term" value="F:GDP-mannose 4,6-dehydratase activity"/>
    <property type="evidence" value="ECO:0007669"/>
    <property type="project" value="UniProtKB-UniRule"/>
</dbReference>
<dbReference type="FunFam" id="3.40.50.720:FF:000924">
    <property type="entry name" value="GDP-mannose 4,6 dehydratase"/>
    <property type="match status" value="1"/>
</dbReference>
<gene>
    <name evidence="8 10" type="primary">gmd</name>
    <name evidence="10" type="ORF">C7I85_07230</name>
</gene>
<dbReference type="PANTHER" id="PTHR43715:SF1">
    <property type="entry name" value="GDP-MANNOSE 4,6 DEHYDRATASE"/>
    <property type="match status" value="1"/>
</dbReference>
<evidence type="ECO:0000256" key="3">
    <source>
        <dbReference type="ARBA" id="ARBA00009263"/>
    </source>
</evidence>
<dbReference type="PANTHER" id="PTHR43715">
    <property type="entry name" value="GDP-MANNOSE 4,6-DEHYDRATASE"/>
    <property type="match status" value="1"/>
</dbReference>
<evidence type="ECO:0000259" key="9">
    <source>
        <dbReference type="Pfam" id="PF16363"/>
    </source>
</evidence>
<dbReference type="InterPro" id="IPR016040">
    <property type="entry name" value="NAD(P)-bd_dom"/>
</dbReference>
<dbReference type="InterPro" id="IPR036291">
    <property type="entry name" value="NAD(P)-bd_dom_sf"/>
</dbReference>
<evidence type="ECO:0000256" key="6">
    <source>
        <dbReference type="ARBA" id="ARBA00023239"/>
    </source>
</evidence>
<dbReference type="RefSeq" id="WP_106723292.1">
    <property type="nucleotide sequence ID" value="NZ_PXYL01000003.1"/>
</dbReference>
<reference evidence="10 11" key="1">
    <citation type="submission" date="2018-03" db="EMBL/GenBank/DDBJ databases">
        <title>The draft genome of Mesorhizobium soli JCM 19897.</title>
        <authorList>
            <person name="Li L."/>
            <person name="Liu L."/>
            <person name="Liang L."/>
            <person name="Wang T."/>
            <person name="Zhang X."/>
        </authorList>
    </citation>
    <scope>NUCLEOTIDE SEQUENCE [LARGE SCALE GENOMIC DNA]</scope>
    <source>
        <strain evidence="10 11">JCM 19897</strain>
    </source>
</reference>
<dbReference type="InterPro" id="IPR006368">
    <property type="entry name" value="GDP_Man_deHydtase"/>
</dbReference>
<sequence>MKRAFVTGITGQDGAYLTKHLLDKGYRVFGGHRRTSTQNFWRLVELKVADHENFSLIEHDLTDPGSNIRALTATEPDEIYNLAGQSHVGVSFKEPTLTAQISAVGALQVLEAVHTVNPKIRVYQASSSEMFGKVQSTPQTEETFFYPRSPYGVAKLFGHWSVVNYRESYGIFASSGILFNHESPLRGPEFVTRKISIGAARIRLGLQSSLTLGNLDAKRDWGFAGEFVDGMWRMLQADEPDTFVLATGVATTVRDFATQSFAAAGIDLEWIGTGDNEVGRCSETKRHLIHIDPAFRRPSEVDLLLGNPAKARRILDWKPTTTVVQLSQMMVAADLAREKAQAQLAH</sequence>
<dbReference type="HAMAP" id="MF_00955">
    <property type="entry name" value="GDP_Man_dehydratase"/>
    <property type="match status" value="1"/>
</dbReference>
<comment type="cofactor">
    <cofactor evidence="2 8">
        <name>NADP(+)</name>
        <dbReference type="ChEBI" id="CHEBI:58349"/>
    </cofactor>
</comment>
<feature type="domain" description="NAD(P)-binding" evidence="9">
    <location>
        <begin position="5"/>
        <end position="330"/>
    </location>
</feature>
<protein>
    <recommendedName>
        <fullName evidence="4 8">GDP-mannose 4,6-dehydratase</fullName>
        <ecNumber evidence="4 8">4.2.1.47</ecNumber>
    </recommendedName>
    <alternativeName>
        <fullName evidence="8">GDP-D-mannose dehydratase</fullName>
    </alternativeName>
</protein>
<keyword evidence="5" id="KW-0536">Nodulation</keyword>
<evidence type="ECO:0000313" key="11">
    <source>
        <dbReference type="Proteomes" id="UP000240653"/>
    </source>
</evidence>
<comment type="caution">
    <text evidence="8">Lacks conserved residue(s) required for the propagation of feature annotation.</text>
</comment>
<dbReference type="GO" id="GO:0070401">
    <property type="term" value="F:NADP+ binding"/>
    <property type="evidence" value="ECO:0007669"/>
    <property type="project" value="UniProtKB-UniRule"/>
</dbReference>
<dbReference type="CDD" id="cd05260">
    <property type="entry name" value="GDP_MD_SDR_e"/>
    <property type="match status" value="1"/>
</dbReference>
<keyword evidence="8" id="KW-0521">NADP</keyword>
<name>A0A2P7SHZ7_9HYPH</name>
<dbReference type="NCBIfam" id="TIGR01472">
    <property type="entry name" value="gmd"/>
    <property type="match status" value="1"/>
</dbReference>